<dbReference type="AlphaFoldDB" id="A0AAN6MWA2"/>
<accession>A0AAN6MWA2</accession>
<keyword evidence="4" id="KW-1185">Reference proteome</keyword>
<feature type="region of interest" description="Disordered" evidence="1">
    <location>
        <begin position="208"/>
        <end position="236"/>
    </location>
</feature>
<dbReference type="InterPro" id="IPR029069">
    <property type="entry name" value="HotDog_dom_sf"/>
</dbReference>
<protein>
    <recommendedName>
        <fullName evidence="2">FAS1-like dehydratase domain-containing protein</fullName>
    </recommendedName>
</protein>
<organism evidence="3 4">
    <name type="scientific">Diplogelasinospora grovesii</name>
    <dbReference type="NCBI Taxonomy" id="303347"/>
    <lineage>
        <taxon>Eukaryota</taxon>
        <taxon>Fungi</taxon>
        <taxon>Dikarya</taxon>
        <taxon>Ascomycota</taxon>
        <taxon>Pezizomycotina</taxon>
        <taxon>Sordariomycetes</taxon>
        <taxon>Sordariomycetidae</taxon>
        <taxon>Sordariales</taxon>
        <taxon>Diplogelasinosporaceae</taxon>
        <taxon>Diplogelasinospora</taxon>
    </lineage>
</organism>
<proteinExistence type="predicted"/>
<reference evidence="4" key="1">
    <citation type="journal article" date="2023" name="Mol. Phylogenet. Evol.">
        <title>Genome-scale phylogeny and comparative genomics of the fungal order Sordariales.</title>
        <authorList>
            <person name="Hensen N."/>
            <person name="Bonometti L."/>
            <person name="Westerberg I."/>
            <person name="Brannstrom I.O."/>
            <person name="Guillou S."/>
            <person name="Cros-Aarteil S."/>
            <person name="Calhoun S."/>
            <person name="Haridas S."/>
            <person name="Kuo A."/>
            <person name="Mondo S."/>
            <person name="Pangilinan J."/>
            <person name="Riley R."/>
            <person name="LaButti K."/>
            <person name="Andreopoulos B."/>
            <person name="Lipzen A."/>
            <person name="Chen C."/>
            <person name="Yan M."/>
            <person name="Daum C."/>
            <person name="Ng V."/>
            <person name="Clum A."/>
            <person name="Steindorff A."/>
            <person name="Ohm R.A."/>
            <person name="Martin F."/>
            <person name="Silar P."/>
            <person name="Natvig D.O."/>
            <person name="Lalanne C."/>
            <person name="Gautier V."/>
            <person name="Ament-Velasquez S.L."/>
            <person name="Kruys A."/>
            <person name="Hutchinson M.I."/>
            <person name="Powell A.J."/>
            <person name="Barry K."/>
            <person name="Miller A.N."/>
            <person name="Grigoriev I.V."/>
            <person name="Debuchy R."/>
            <person name="Gladieux P."/>
            <person name="Hiltunen Thoren M."/>
            <person name="Johannesson H."/>
        </authorList>
    </citation>
    <scope>NUCLEOTIDE SEQUENCE [LARGE SCALE GENOMIC DNA]</scope>
    <source>
        <strain evidence="4">CBS 340.73</strain>
    </source>
</reference>
<dbReference type="InterPro" id="IPR052741">
    <property type="entry name" value="Mitochondrial_HTD2"/>
</dbReference>
<dbReference type="PANTHER" id="PTHR28152:SF2">
    <property type="entry name" value="N-TERMINAL OF MAOC-LIKE DEHYDRATASE DOMAIN-CONTAINING PROTEIN"/>
    <property type="match status" value="1"/>
</dbReference>
<feature type="domain" description="FAS1-like dehydratase" evidence="2">
    <location>
        <begin position="107"/>
        <end position="191"/>
    </location>
</feature>
<dbReference type="SUPFAM" id="SSF54637">
    <property type="entry name" value="Thioesterase/thiol ester dehydrase-isomerase"/>
    <property type="match status" value="1"/>
</dbReference>
<comment type="caution">
    <text evidence="3">The sequence shown here is derived from an EMBL/GenBank/DDBJ whole genome shotgun (WGS) entry which is preliminary data.</text>
</comment>
<dbReference type="Gene3D" id="3.10.129.10">
    <property type="entry name" value="Hotdog Thioesterase"/>
    <property type="match status" value="1"/>
</dbReference>
<dbReference type="InterPro" id="IPR039569">
    <property type="entry name" value="FAS1-like_DH_region"/>
</dbReference>
<dbReference type="FunFam" id="3.10.129.10:FF:000103">
    <property type="entry name" value="WGS project CABT00000000 data, contig 2.1"/>
    <property type="match status" value="1"/>
</dbReference>
<dbReference type="Proteomes" id="UP001303473">
    <property type="component" value="Unassembled WGS sequence"/>
</dbReference>
<dbReference type="GO" id="GO:0005739">
    <property type="term" value="C:mitochondrion"/>
    <property type="evidence" value="ECO:0007669"/>
    <property type="project" value="TreeGrafter"/>
</dbReference>
<evidence type="ECO:0000256" key="1">
    <source>
        <dbReference type="SAM" id="MobiDB-lite"/>
    </source>
</evidence>
<evidence type="ECO:0000259" key="2">
    <source>
        <dbReference type="Pfam" id="PF13452"/>
    </source>
</evidence>
<feature type="region of interest" description="Disordered" evidence="1">
    <location>
        <begin position="335"/>
        <end position="359"/>
    </location>
</feature>
<dbReference type="GO" id="GO:0019171">
    <property type="term" value="F:(3R)-hydroxyacyl-[acyl-carrier-protein] dehydratase activity"/>
    <property type="evidence" value="ECO:0007669"/>
    <property type="project" value="TreeGrafter"/>
</dbReference>
<dbReference type="PANTHER" id="PTHR28152">
    <property type="entry name" value="HYDROXYACYL-THIOESTER DEHYDRATASE TYPE 2, MITOCHONDRIAL"/>
    <property type="match status" value="1"/>
</dbReference>
<dbReference type="Pfam" id="PF13452">
    <property type="entry name" value="FAS1_DH_region"/>
    <property type="match status" value="1"/>
</dbReference>
<name>A0AAN6MWA2_9PEZI</name>
<gene>
    <name evidence="3" type="ORF">QBC46DRAFT_273667</name>
</gene>
<dbReference type="EMBL" id="MU853985">
    <property type="protein sequence ID" value="KAK3934494.1"/>
    <property type="molecule type" value="Genomic_DNA"/>
</dbReference>
<evidence type="ECO:0000313" key="3">
    <source>
        <dbReference type="EMBL" id="KAK3934494.1"/>
    </source>
</evidence>
<evidence type="ECO:0000313" key="4">
    <source>
        <dbReference type="Proteomes" id="UP001303473"/>
    </source>
</evidence>
<sequence>MAVQCSTTGRHLRHLLRRPRCICSSAISPRFLTTGAAADAHEAADQMLRTFEGKTATRRQMIDGNQLQKLCITLGRKHLWPDLDVSTGTAPPRGTPLPPGYHLVYFTPSDLEGALGADGSDRTFNAPAPFTRRMWAGGRMRWFHEARLRVGEEVEERTKLVGATAKKSRDGSEMILVEVEKEFWGERGLSLVDQRSWIFRPEALPAAATTTRHDTRSNQPHAALTHGKSEVRDLRPQSTYSNAAAEGAFPERHLSWSPVALFRFSALTFNAHMIHYNESWTRSVEGHPNVVVHGPLNLITMMDYWRDVHGEGGRLHAKQVAYRALSPIYAGESYKISSSTSSDGGDGSSRNSEHPRHELLVKKGQTICMRGEILGHR</sequence>